<gene>
    <name evidence="1" type="ORF">S12H4_26420</name>
</gene>
<comment type="caution">
    <text evidence="1">The sequence shown here is derived from an EMBL/GenBank/DDBJ whole genome shotgun (WGS) entry which is preliminary data.</text>
</comment>
<dbReference type="AlphaFoldDB" id="X1ST74"/>
<proteinExistence type="predicted"/>
<sequence length="128" mass="14965">MIIFVVTVFLQDKLYNTGYVFTGEHSNKNDYIRDYKNLKGILTKKYGKPKSDRTTWDNDLFKNDRSQWGLAVSIGHLSYGTMWETSNTYITLILNGDNYEITLLAAYDSRKLKNWADKIKNETDKSKF</sequence>
<organism evidence="1">
    <name type="scientific">marine sediment metagenome</name>
    <dbReference type="NCBI Taxonomy" id="412755"/>
    <lineage>
        <taxon>unclassified sequences</taxon>
        <taxon>metagenomes</taxon>
        <taxon>ecological metagenomes</taxon>
    </lineage>
</organism>
<name>X1ST74_9ZZZZ</name>
<dbReference type="EMBL" id="BARW01014986">
    <property type="protein sequence ID" value="GAI82346.1"/>
    <property type="molecule type" value="Genomic_DNA"/>
</dbReference>
<protein>
    <submittedName>
        <fullName evidence="1">Uncharacterized protein</fullName>
    </submittedName>
</protein>
<reference evidence="1" key="1">
    <citation type="journal article" date="2014" name="Front. Microbiol.">
        <title>High frequency of phylogenetically diverse reductive dehalogenase-homologous genes in deep subseafloor sedimentary metagenomes.</title>
        <authorList>
            <person name="Kawai M."/>
            <person name="Futagami T."/>
            <person name="Toyoda A."/>
            <person name="Takaki Y."/>
            <person name="Nishi S."/>
            <person name="Hori S."/>
            <person name="Arai W."/>
            <person name="Tsubouchi T."/>
            <person name="Morono Y."/>
            <person name="Uchiyama I."/>
            <person name="Ito T."/>
            <person name="Fujiyama A."/>
            <person name="Inagaki F."/>
            <person name="Takami H."/>
        </authorList>
    </citation>
    <scope>NUCLEOTIDE SEQUENCE</scope>
    <source>
        <strain evidence="1">Expedition CK06-06</strain>
    </source>
</reference>
<accession>X1ST74</accession>
<evidence type="ECO:0000313" key="1">
    <source>
        <dbReference type="EMBL" id="GAI82346.1"/>
    </source>
</evidence>